<gene>
    <name evidence="2" type="ORF">POVWA1_062850</name>
    <name evidence="3" type="ORF">POVWA2_064110</name>
</gene>
<name>A0A1A9AB42_PLAOA</name>
<dbReference type="EMBL" id="FLRD01000251">
    <property type="protein sequence ID" value="SBT51791.1"/>
    <property type="molecule type" value="Genomic_DNA"/>
</dbReference>
<dbReference type="Proteomes" id="UP000078555">
    <property type="component" value="Unassembled WGS sequence"/>
</dbReference>
<evidence type="ECO:0000313" key="2">
    <source>
        <dbReference type="EMBL" id="SBT51791.1"/>
    </source>
</evidence>
<dbReference type="Proteomes" id="UP000078550">
    <property type="component" value="Unassembled WGS sequence"/>
</dbReference>
<keyword evidence="5" id="KW-1185">Reference proteome</keyword>
<dbReference type="EMBL" id="FLRE01000391">
    <property type="protein sequence ID" value="SBT53324.1"/>
    <property type="molecule type" value="Genomic_DNA"/>
</dbReference>
<accession>A0A1A9AB42</accession>
<feature type="transmembrane region" description="Helical" evidence="1">
    <location>
        <begin position="246"/>
        <end position="268"/>
    </location>
</feature>
<evidence type="ECO:0000313" key="5">
    <source>
        <dbReference type="Proteomes" id="UP000078555"/>
    </source>
</evidence>
<reference evidence="3" key="2">
    <citation type="submission" date="2016-05" db="EMBL/GenBank/DDBJ databases">
        <authorList>
            <person name="Lavstsen T."/>
            <person name="Jespersen J.S."/>
        </authorList>
    </citation>
    <scope>NUCLEOTIDE SEQUENCE [LARGE SCALE GENOMIC DNA]</scope>
</reference>
<evidence type="ECO:0000313" key="4">
    <source>
        <dbReference type="Proteomes" id="UP000078550"/>
    </source>
</evidence>
<evidence type="ECO:0000313" key="3">
    <source>
        <dbReference type="EMBL" id="SBT53324.1"/>
    </source>
</evidence>
<reference evidence="4 5" key="1">
    <citation type="submission" date="2016-05" db="EMBL/GenBank/DDBJ databases">
        <authorList>
            <person name="Naeem Raeece"/>
        </authorList>
    </citation>
    <scope>NUCLEOTIDE SEQUENCE [LARGE SCALE GENOMIC DNA]</scope>
</reference>
<sequence>MICYDFFDNFDDYDKFVDIPSVSFNIGGINKGCDSLNFDNNLTNISSQDNICKQFKFLHSKLFQDGDKQKEESYNKKHCSFLNYWINNKLYGKDNNASICVKDFYDKMKETDSNFFVKDLCGNYVYNLEKYDLKNMNVLYNLYSIKNRISILRDRKTSIEGSCSQYVKECYDKYNEGIINCEDNCSAFCIALQLFKAKYDPELRVHSSGSGPCKGEEIVVLPDCNEVMEEYQTERNKQMKNTTLTILIPTFAFILALIFKFTPFGQFLGKKIWKKNIMNSDYEKENVLLSHLSDVENINFDDGEYNVGYYSSSNS</sequence>
<keyword evidence="1" id="KW-0812">Transmembrane</keyword>
<evidence type="ECO:0000256" key="1">
    <source>
        <dbReference type="SAM" id="Phobius"/>
    </source>
</evidence>
<organism evidence="3 4">
    <name type="scientific">Plasmodium ovale wallikeri</name>
    <dbReference type="NCBI Taxonomy" id="864142"/>
    <lineage>
        <taxon>Eukaryota</taxon>
        <taxon>Sar</taxon>
        <taxon>Alveolata</taxon>
        <taxon>Apicomplexa</taxon>
        <taxon>Aconoidasida</taxon>
        <taxon>Haemosporida</taxon>
        <taxon>Plasmodiidae</taxon>
        <taxon>Plasmodium</taxon>
        <taxon>Plasmodium (Plasmodium)</taxon>
    </lineage>
</organism>
<keyword evidence="1" id="KW-1133">Transmembrane helix</keyword>
<keyword evidence="1" id="KW-0472">Membrane</keyword>
<dbReference type="AlphaFoldDB" id="A0A1A9AB42"/>
<protein>
    <submittedName>
        <fullName evidence="3">PIR Superfamily Protein</fullName>
    </submittedName>
</protein>
<proteinExistence type="predicted"/>